<evidence type="ECO:0008006" key="4">
    <source>
        <dbReference type="Google" id="ProtNLM"/>
    </source>
</evidence>
<dbReference type="PANTHER" id="PTHR46763">
    <property type="entry name" value="DYNEIN REGULATORY COMPLEX PROTEIN 8"/>
    <property type="match status" value="1"/>
</dbReference>
<organism evidence="2 3">
    <name type="scientific">Leptomonas seymouri</name>
    <dbReference type="NCBI Taxonomy" id="5684"/>
    <lineage>
        <taxon>Eukaryota</taxon>
        <taxon>Discoba</taxon>
        <taxon>Euglenozoa</taxon>
        <taxon>Kinetoplastea</taxon>
        <taxon>Metakinetoplastina</taxon>
        <taxon>Trypanosomatida</taxon>
        <taxon>Trypanosomatidae</taxon>
        <taxon>Leishmaniinae</taxon>
        <taxon>Leptomonas</taxon>
    </lineage>
</organism>
<evidence type="ECO:0000313" key="3">
    <source>
        <dbReference type="Proteomes" id="UP000038009"/>
    </source>
</evidence>
<dbReference type="Proteomes" id="UP000038009">
    <property type="component" value="Unassembled WGS sequence"/>
</dbReference>
<protein>
    <recommendedName>
        <fullName evidence="4">EF-hand domain-containing protein</fullName>
    </recommendedName>
</protein>
<sequence length="285" mass="31452">MPVELKKKASSATNSTKRQSRSNSSQKKSKKKPLDNSNGNGSDLLPESIRYLGGKHRTDHQRSKYQQQFKELTTVICASHTARRALAPLQASDINATAKLNTGAATAGPSFTSKDFVANAFPILSVGYLTRAMGLNVSDKQVTSIVELIEEDGMSTGFVDKRKLEQVIVDALLTRTIGGSTLREFAVAAAASGEEANAGKISLERLEKFTPSLCMRDNEASILRAFEALDLEQKGYLVLLDLHTPLTTVGERFSNEEIEEMWRAMQDPETSRLYYRDFVDVLARE</sequence>
<comment type="caution">
    <text evidence="2">The sequence shown here is derived from an EMBL/GenBank/DDBJ whole genome shotgun (WGS) entry which is preliminary data.</text>
</comment>
<name>A0A0N1I197_LEPSE</name>
<dbReference type="Gene3D" id="1.10.238.10">
    <property type="entry name" value="EF-hand"/>
    <property type="match status" value="1"/>
</dbReference>
<keyword evidence="3" id="KW-1185">Reference proteome</keyword>
<proteinExistence type="predicted"/>
<dbReference type="InterPro" id="IPR011992">
    <property type="entry name" value="EF-hand-dom_pair"/>
</dbReference>
<evidence type="ECO:0000256" key="1">
    <source>
        <dbReference type="SAM" id="MobiDB-lite"/>
    </source>
</evidence>
<accession>A0A0N1I197</accession>
<dbReference type="OrthoDB" id="10260307at2759"/>
<dbReference type="SUPFAM" id="SSF47473">
    <property type="entry name" value="EF-hand"/>
    <property type="match status" value="1"/>
</dbReference>
<dbReference type="OMA" id="VICAMNS"/>
<evidence type="ECO:0000313" key="2">
    <source>
        <dbReference type="EMBL" id="KPI83973.1"/>
    </source>
</evidence>
<dbReference type="EMBL" id="LJSK01000304">
    <property type="protein sequence ID" value="KPI83973.1"/>
    <property type="molecule type" value="Genomic_DNA"/>
</dbReference>
<reference evidence="2 3" key="1">
    <citation type="journal article" date="2015" name="PLoS Pathog.">
        <title>Leptomonas seymouri: Adaptations to the Dixenous Life Cycle Analyzed by Genome Sequencing, Transcriptome Profiling and Co-infection with Leishmania donovani.</title>
        <authorList>
            <person name="Kraeva N."/>
            <person name="Butenko A."/>
            <person name="Hlavacova J."/>
            <person name="Kostygov A."/>
            <person name="Myskova J."/>
            <person name="Grybchuk D."/>
            <person name="Lestinova T."/>
            <person name="Votypka J."/>
            <person name="Volf P."/>
            <person name="Opperdoes F."/>
            <person name="Flegontov P."/>
            <person name="Lukes J."/>
            <person name="Yurchenko V."/>
        </authorList>
    </citation>
    <scope>NUCLEOTIDE SEQUENCE [LARGE SCALE GENOMIC DNA]</scope>
    <source>
        <strain evidence="2 3">ATCC 30220</strain>
    </source>
</reference>
<feature type="compositionally biased region" description="Low complexity" evidence="1">
    <location>
        <begin position="10"/>
        <end position="26"/>
    </location>
</feature>
<gene>
    <name evidence="2" type="ORF">ABL78_6984</name>
</gene>
<feature type="region of interest" description="Disordered" evidence="1">
    <location>
        <begin position="1"/>
        <end position="47"/>
    </location>
</feature>
<dbReference type="PANTHER" id="PTHR46763:SF1">
    <property type="entry name" value="DYNEIN REGULATORY COMPLEX PROTEIN 8"/>
    <property type="match status" value="1"/>
</dbReference>
<dbReference type="AlphaFoldDB" id="A0A0N1I197"/>
<dbReference type="VEuPathDB" id="TriTrypDB:Lsey_0304_0090"/>